<dbReference type="CDD" id="cd00077">
    <property type="entry name" value="HDc"/>
    <property type="match status" value="1"/>
</dbReference>
<dbReference type="Gene3D" id="1.10.3210.10">
    <property type="entry name" value="Hypothetical protein af1432"/>
    <property type="match status" value="1"/>
</dbReference>
<reference evidence="2 3" key="1">
    <citation type="submission" date="2023-07" db="EMBL/GenBank/DDBJ databases">
        <title>Closed genome sequence of Methanimicrococcus sp. Es2.</title>
        <authorList>
            <person name="Protasov E."/>
            <person name="Platt K."/>
            <person name="Reeh H."/>
            <person name="Poehlein A."/>
            <person name="Daniel R."/>
            <person name="Brune A."/>
        </authorList>
    </citation>
    <scope>NUCLEOTIDE SEQUENCE [LARGE SCALE GENOMIC DNA]</scope>
    <source>
        <strain evidence="2 3">Es2</strain>
    </source>
</reference>
<dbReference type="AlphaFoldDB" id="A0AA96ZXM9"/>
<sequence length="414" mass="46898">MNRNVILDPIHGYIEFDSLKSSLFDTPQMQRLRRIKQLGFSNLVYPGANHTRFEHSMGAMHLASLFLKIQREDGNQISAVSDYDGLDEIVVAALLHDIGHGPFSHATEKLIEQYTRKSHDDVRHILSESEVGDILKENGFKPSRIAEHIAGKTPVSQILSSEIDVDKMDYLARDMHYTGVTSGSVDYMRLLNHLEYFESKLVLDSGAIRAAEGLLVSRYWMNVSVYYHHVSRISETMCSRACAYLLENKIVRPHEFSRLDDMGLTAIMRADEGFAGEISSRLDNRNLYKRALYTGIESVGQSVFEHRQNVGRIEKEIAENAHIDPENVIIDIPSKPAMAEMRALVMDGSMKKLTDASLFVKELEHAQINNWKLGVFAPKEHLEAVSKAAYDFFEIETKPKTKQAALTDLLENED</sequence>
<gene>
    <name evidence="2" type="ORF">MmiEs2_00690</name>
</gene>
<dbReference type="KEGG" id="mees:MmiEs2_00690"/>
<proteinExistence type="predicted"/>
<evidence type="ECO:0000313" key="2">
    <source>
        <dbReference type="EMBL" id="WNY27891.1"/>
    </source>
</evidence>
<dbReference type="InterPro" id="IPR006674">
    <property type="entry name" value="HD_domain"/>
</dbReference>
<dbReference type="InterPro" id="IPR003607">
    <property type="entry name" value="HD/PDEase_dom"/>
</dbReference>
<dbReference type="Proteomes" id="UP001302662">
    <property type="component" value="Chromosome"/>
</dbReference>
<dbReference type="FunFam" id="1.10.3210.10:FF:000037">
    <property type="entry name" value="Metal-dependent phosphohydrolase, HD superfamily"/>
    <property type="match status" value="1"/>
</dbReference>
<dbReference type="GeneID" id="85196520"/>
<feature type="domain" description="HD" evidence="1">
    <location>
        <begin position="52"/>
        <end position="178"/>
    </location>
</feature>
<protein>
    <recommendedName>
        <fullName evidence="1">HD domain-containing protein</fullName>
    </recommendedName>
</protein>
<dbReference type="PANTHER" id="PTHR11373">
    <property type="entry name" value="DEOXYNUCLEOSIDE TRIPHOSPHATE TRIPHOSPHOHYDROLASE"/>
    <property type="match status" value="1"/>
</dbReference>
<dbReference type="SMART" id="SM00471">
    <property type="entry name" value="HDc"/>
    <property type="match status" value="1"/>
</dbReference>
<dbReference type="InterPro" id="IPR045509">
    <property type="entry name" value="HD_assoc_2"/>
</dbReference>
<dbReference type="Pfam" id="PF01966">
    <property type="entry name" value="HD"/>
    <property type="match status" value="1"/>
</dbReference>
<dbReference type="InterPro" id="IPR050135">
    <property type="entry name" value="dGTPase-like"/>
</dbReference>
<dbReference type="EMBL" id="CP131062">
    <property type="protein sequence ID" value="WNY27891.1"/>
    <property type="molecule type" value="Genomic_DNA"/>
</dbReference>
<dbReference type="GO" id="GO:0006203">
    <property type="term" value="P:dGTP catabolic process"/>
    <property type="evidence" value="ECO:0007669"/>
    <property type="project" value="TreeGrafter"/>
</dbReference>
<name>A0AA96ZXM9_9EURY</name>
<dbReference type="RefSeq" id="WP_316559464.1">
    <property type="nucleotide sequence ID" value="NZ_CP131062.1"/>
</dbReference>
<organism evidence="2 3">
    <name type="scientific">Methanimicrococcus stummii</name>
    <dbReference type="NCBI Taxonomy" id="3028294"/>
    <lineage>
        <taxon>Archaea</taxon>
        <taxon>Methanobacteriati</taxon>
        <taxon>Methanobacteriota</taxon>
        <taxon>Stenosarchaea group</taxon>
        <taxon>Methanomicrobia</taxon>
        <taxon>Methanosarcinales</taxon>
        <taxon>Methanosarcinaceae</taxon>
        <taxon>Methanimicrococcus</taxon>
    </lineage>
</organism>
<keyword evidence="3" id="KW-1185">Reference proteome</keyword>
<dbReference type="PROSITE" id="PS51831">
    <property type="entry name" value="HD"/>
    <property type="match status" value="1"/>
</dbReference>
<dbReference type="SUPFAM" id="SSF109604">
    <property type="entry name" value="HD-domain/PDEase-like"/>
    <property type="match status" value="1"/>
</dbReference>
<dbReference type="GO" id="GO:0008832">
    <property type="term" value="F:dGTPase activity"/>
    <property type="evidence" value="ECO:0007669"/>
    <property type="project" value="TreeGrafter"/>
</dbReference>
<dbReference type="PANTHER" id="PTHR11373:SF4">
    <property type="entry name" value="DEOXYNUCLEOSIDE TRIPHOSPHATE TRIPHOSPHOHYDROLASE SAMHD1"/>
    <property type="match status" value="1"/>
</dbReference>
<accession>A0AA96ZXM9</accession>
<dbReference type="Pfam" id="PF19276">
    <property type="entry name" value="HD_assoc_2"/>
    <property type="match status" value="1"/>
</dbReference>
<evidence type="ECO:0000313" key="3">
    <source>
        <dbReference type="Proteomes" id="UP001302662"/>
    </source>
</evidence>
<evidence type="ECO:0000259" key="1">
    <source>
        <dbReference type="PROSITE" id="PS51831"/>
    </source>
</evidence>